<evidence type="ECO:0000313" key="5">
    <source>
        <dbReference type="EMBL" id="MFK4274364.1"/>
    </source>
</evidence>
<dbReference type="SUPFAM" id="SSF53474">
    <property type="entry name" value="alpha/beta-Hydrolases"/>
    <property type="match status" value="1"/>
</dbReference>
<dbReference type="InterPro" id="IPR051601">
    <property type="entry name" value="Serine_prot/Carboxylest_S33"/>
</dbReference>
<feature type="domain" description="AB hydrolase-1" evidence="4">
    <location>
        <begin position="2"/>
        <end position="156"/>
    </location>
</feature>
<keyword evidence="2" id="KW-0732">Signal</keyword>
<dbReference type="Proteomes" id="UP001620295">
    <property type="component" value="Unassembled WGS sequence"/>
</dbReference>
<protein>
    <submittedName>
        <fullName evidence="5">Alpha/beta fold hydrolase</fullName>
    </submittedName>
</protein>
<proteinExistence type="inferred from homology"/>
<gene>
    <name evidence="5" type="ORF">ACI2L5_57495</name>
</gene>
<dbReference type="Pfam" id="PF00561">
    <property type="entry name" value="Abhydrolase_1"/>
    <property type="match status" value="1"/>
</dbReference>
<dbReference type="PANTHER" id="PTHR43248:SF29">
    <property type="entry name" value="TRIPEPTIDYL AMINOPEPTIDASE"/>
    <property type="match status" value="1"/>
</dbReference>
<dbReference type="EMBL" id="JBJDQH010000678">
    <property type="protein sequence ID" value="MFK4274364.1"/>
    <property type="molecule type" value="Genomic_DNA"/>
</dbReference>
<name>A0ABW8M870_9ACTN</name>
<evidence type="ECO:0000256" key="1">
    <source>
        <dbReference type="ARBA" id="ARBA00010088"/>
    </source>
</evidence>
<keyword evidence="3 5" id="KW-0378">Hydrolase</keyword>
<evidence type="ECO:0000313" key="6">
    <source>
        <dbReference type="Proteomes" id="UP001620295"/>
    </source>
</evidence>
<dbReference type="GO" id="GO:0016787">
    <property type="term" value="F:hydrolase activity"/>
    <property type="evidence" value="ECO:0007669"/>
    <property type="project" value="UniProtKB-KW"/>
</dbReference>
<reference evidence="5 6" key="1">
    <citation type="submission" date="2024-11" db="EMBL/GenBank/DDBJ databases">
        <title>The Natural Products Discovery Center: Release of the First 8490 Sequenced Strains for Exploring Actinobacteria Biosynthetic Diversity.</title>
        <authorList>
            <person name="Kalkreuter E."/>
            <person name="Kautsar S.A."/>
            <person name="Yang D."/>
            <person name="Bader C.D."/>
            <person name="Teijaro C.N."/>
            <person name="Fluegel L."/>
            <person name="Davis C.M."/>
            <person name="Simpson J.R."/>
            <person name="Lauterbach L."/>
            <person name="Steele A.D."/>
            <person name="Gui C."/>
            <person name="Meng S."/>
            <person name="Li G."/>
            <person name="Viehrig K."/>
            <person name="Ye F."/>
            <person name="Su P."/>
            <person name="Kiefer A.F."/>
            <person name="Nichols A."/>
            <person name="Cepeda A.J."/>
            <person name="Yan W."/>
            <person name="Fan B."/>
            <person name="Jiang Y."/>
            <person name="Adhikari A."/>
            <person name="Zheng C.-J."/>
            <person name="Schuster L."/>
            <person name="Cowan T.M."/>
            <person name="Smanski M.J."/>
            <person name="Chevrette M.G."/>
            <person name="De Carvalho L.P.S."/>
            <person name="Shen B."/>
        </authorList>
    </citation>
    <scope>NUCLEOTIDE SEQUENCE [LARGE SCALE GENOMIC DNA]</scope>
    <source>
        <strain evidence="5 6">NPDC020863</strain>
    </source>
</reference>
<accession>A0ABW8M870</accession>
<keyword evidence="6" id="KW-1185">Reference proteome</keyword>
<evidence type="ECO:0000259" key="4">
    <source>
        <dbReference type="Pfam" id="PF00561"/>
    </source>
</evidence>
<dbReference type="PANTHER" id="PTHR43248">
    <property type="entry name" value="2-SUCCINYL-6-HYDROXY-2,4-CYCLOHEXADIENE-1-CARBOXYLATE SYNTHASE"/>
    <property type="match status" value="1"/>
</dbReference>
<evidence type="ECO:0000256" key="2">
    <source>
        <dbReference type="ARBA" id="ARBA00022729"/>
    </source>
</evidence>
<dbReference type="RefSeq" id="WP_404749891.1">
    <property type="nucleotide sequence ID" value="NZ_JBJDQH010000678.1"/>
</dbReference>
<comment type="similarity">
    <text evidence="1">Belongs to the peptidase S33 family.</text>
</comment>
<dbReference type="InterPro" id="IPR029058">
    <property type="entry name" value="AB_hydrolase_fold"/>
</dbReference>
<evidence type="ECO:0000256" key="3">
    <source>
        <dbReference type="ARBA" id="ARBA00022801"/>
    </source>
</evidence>
<sequence length="346" mass="38234">LFFNPGGPGGPGLDMPLYMKDTLPKAARQKYDLIGFDPRGVGRSSPVTCDLEPEEENWLRPYKKATFDKDVAWARDVARKCRAASGDTLRHITTRNTARDMDLLRAVLGEKKISYLGYSYGTYLGSVYTQLFPARADRVVLDSAVDPARAWRGMIQWWAEGAEPAFDRWTEWAAARSAQYGLGDTPKKVDRTFWNLVRQADEKPIEIDGQAYTGDDVRSMMRGAVFSVKSGTELVVELKKAAAGEPASAKKFPAPAGTARLAAGSDVPPDNGTASFWAVVCNDNSAAWSRDPESYRRDAIADKGRYPLFGDFASSVKPCAFWDRSAEPATVVNNKVRSLVVQNEWD</sequence>
<dbReference type="InterPro" id="IPR000073">
    <property type="entry name" value="AB_hydrolase_1"/>
</dbReference>
<feature type="non-terminal residue" evidence="5">
    <location>
        <position position="346"/>
    </location>
</feature>
<feature type="non-terminal residue" evidence="5">
    <location>
        <position position="1"/>
    </location>
</feature>
<comment type="caution">
    <text evidence="5">The sequence shown here is derived from an EMBL/GenBank/DDBJ whole genome shotgun (WGS) entry which is preliminary data.</text>
</comment>
<dbReference type="Gene3D" id="3.40.50.1820">
    <property type="entry name" value="alpha/beta hydrolase"/>
    <property type="match status" value="1"/>
</dbReference>
<organism evidence="5 6">
    <name type="scientific">Streptomyces milbemycinicus</name>
    <dbReference type="NCBI Taxonomy" id="476552"/>
    <lineage>
        <taxon>Bacteria</taxon>
        <taxon>Bacillati</taxon>
        <taxon>Actinomycetota</taxon>
        <taxon>Actinomycetes</taxon>
        <taxon>Kitasatosporales</taxon>
        <taxon>Streptomycetaceae</taxon>
        <taxon>Streptomyces</taxon>
    </lineage>
</organism>